<dbReference type="EMBL" id="CDOL01000146">
    <property type="protein sequence ID" value="CEN52342.1"/>
    <property type="molecule type" value="Genomic_DNA"/>
</dbReference>
<evidence type="ECO:0000313" key="4">
    <source>
        <dbReference type="Proteomes" id="UP000045051"/>
    </source>
</evidence>
<proteinExistence type="predicted"/>
<dbReference type="EMBL" id="CDOI01000155">
    <property type="protein sequence ID" value="CEN47338.1"/>
    <property type="molecule type" value="Genomic_DNA"/>
</dbReference>
<gene>
    <name evidence="1" type="ORF">CCAND38_430010</name>
    <name evidence="2" type="ORF">CCAND93_230032</name>
</gene>
<protein>
    <recommendedName>
        <fullName evidence="5">Histidyl-tRNA synthetase</fullName>
    </recommendedName>
</protein>
<dbReference type="Proteomes" id="UP000038200">
    <property type="component" value="Unassembled WGS sequence"/>
</dbReference>
<evidence type="ECO:0000313" key="2">
    <source>
        <dbReference type="EMBL" id="CEN52342.1"/>
    </source>
</evidence>
<dbReference type="OrthoDB" id="956723at2"/>
<accession>A0A0B7IQP4</accession>
<reference evidence="3 4" key="1">
    <citation type="submission" date="2015-01" db="EMBL/GenBank/DDBJ databases">
        <authorList>
            <person name="MANFREDI Pablo"/>
        </authorList>
    </citation>
    <scope>NUCLEOTIDE SEQUENCE [LARGE SCALE GENOMIC DNA]</scope>
    <source>
        <strain evidence="1 4">CcD38</strain>
        <strain evidence="2 3">CcD93</strain>
    </source>
</reference>
<dbReference type="STRING" id="1848903.CCAND38_430010"/>
<dbReference type="InterPro" id="IPR045470">
    <property type="entry name" value="DUF6495"/>
</dbReference>
<evidence type="ECO:0000313" key="1">
    <source>
        <dbReference type="EMBL" id="CEN47338.1"/>
    </source>
</evidence>
<keyword evidence="4" id="KW-1185">Reference proteome</keyword>
<dbReference type="AlphaFoldDB" id="A0A0B7IQP4"/>
<dbReference type="RefSeq" id="WP_042006989.1">
    <property type="nucleotide sequence ID" value="NZ_BOQK01000009.1"/>
</dbReference>
<sequence length="156" mass="18362">MKYTRLTKEQLEALHHDFAVFLATQQITADEWEQLKKEKKHIAEEEIDIFSDLVWEKSLQKVSFLERIDKKSIHCFHFQDTNAKMISVQVSDGNIDLTEPEGFLWLKKNMLSDDVQLFTGEKTYTTERNMEIFNLIQQGMQISDGQLFISLNEMLN</sequence>
<organism evidence="2 3">
    <name type="scientific">Capnocytophaga canis</name>
    <dbReference type="NCBI Taxonomy" id="1848903"/>
    <lineage>
        <taxon>Bacteria</taxon>
        <taxon>Pseudomonadati</taxon>
        <taxon>Bacteroidota</taxon>
        <taxon>Flavobacteriia</taxon>
        <taxon>Flavobacteriales</taxon>
        <taxon>Flavobacteriaceae</taxon>
        <taxon>Capnocytophaga</taxon>
    </lineage>
</organism>
<dbReference type="Proteomes" id="UP000045051">
    <property type="component" value="Unassembled WGS sequence"/>
</dbReference>
<evidence type="ECO:0008006" key="5">
    <source>
        <dbReference type="Google" id="ProtNLM"/>
    </source>
</evidence>
<dbReference type="Pfam" id="PF20105">
    <property type="entry name" value="DUF6495"/>
    <property type="match status" value="1"/>
</dbReference>
<evidence type="ECO:0000313" key="3">
    <source>
        <dbReference type="Proteomes" id="UP000038200"/>
    </source>
</evidence>
<name>A0A0B7IQP4_9FLAO</name>